<dbReference type="Proteomes" id="UP001290582">
    <property type="component" value="Unassembled WGS sequence"/>
</dbReference>
<dbReference type="Pfam" id="PF13443">
    <property type="entry name" value="HTH_26"/>
    <property type="match status" value="1"/>
</dbReference>
<evidence type="ECO:0000259" key="1">
    <source>
        <dbReference type="PROSITE" id="PS50943"/>
    </source>
</evidence>
<dbReference type="AlphaFoldDB" id="A0AAW9JJK0"/>
<reference evidence="2" key="1">
    <citation type="submission" date="2023-12" db="EMBL/GenBank/DDBJ databases">
        <title>Molecular genomic analyses of Enterococcus cecorum from sepsis oubreaks in broilers.</title>
        <authorList>
            <person name="Rhoads D."/>
            <person name="Alrubaye A."/>
        </authorList>
    </citation>
    <scope>NUCLEOTIDE SEQUENCE</scope>
    <source>
        <strain evidence="2">1755</strain>
    </source>
</reference>
<protein>
    <submittedName>
        <fullName evidence="2">Helix-turn-helix transcriptional regulator</fullName>
    </submittedName>
</protein>
<feature type="domain" description="HTH cro/C1-type" evidence="1">
    <location>
        <begin position="100"/>
        <end position="139"/>
    </location>
</feature>
<dbReference type="EMBL" id="JAXOGL010000019">
    <property type="protein sequence ID" value="MDZ5598584.1"/>
    <property type="molecule type" value="Genomic_DNA"/>
</dbReference>
<dbReference type="PROSITE" id="PS50943">
    <property type="entry name" value="HTH_CROC1"/>
    <property type="match status" value="1"/>
</dbReference>
<dbReference type="InterPro" id="IPR001387">
    <property type="entry name" value="Cro/C1-type_HTH"/>
</dbReference>
<dbReference type="SUPFAM" id="SSF47413">
    <property type="entry name" value="lambda repressor-like DNA-binding domains"/>
    <property type="match status" value="1"/>
</dbReference>
<gene>
    <name evidence="2" type="ORF">U1294_10165</name>
</gene>
<organism evidence="2 3">
    <name type="scientific">Enterococcus cecorum</name>
    <dbReference type="NCBI Taxonomy" id="44008"/>
    <lineage>
        <taxon>Bacteria</taxon>
        <taxon>Bacillati</taxon>
        <taxon>Bacillota</taxon>
        <taxon>Bacilli</taxon>
        <taxon>Lactobacillales</taxon>
        <taxon>Enterococcaceae</taxon>
        <taxon>Enterococcus</taxon>
    </lineage>
</organism>
<dbReference type="RefSeq" id="WP_171332046.1">
    <property type="nucleotide sequence ID" value="NZ_JAKYKM010000166.1"/>
</dbReference>
<evidence type="ECO:0000313" key="3">
    <source>
        <dbReference type="Proteomes" id="UP001290582"/>
    </source>
</evidence>
<dbReference type="InterPro" id="IPR010982">
    <property type="entry name" value="Lambda_DNA-bd_dom_sf"/>
</dbReference>
<name>A0AAW9JJK0_9ENTE</name>
<proteinExistence type="predicted"/>
<dbReference type="GO" id="GO:0003677">
    <property type="term" value="F:DNA binding"/>
    <property type="evidence" value="ECO:0007669"/>
    <property type="project" value="InterPro"/>
</dbReference>
<accession>A0AAW9JJK0</accession>
<evidence type="ECO:0000313" key="2">
    <source>
        <dbReference type="EMBL" id="MDZ5598584.1"/>
    </source>
</evidence>
<comment type="caution">
    <text evidence="2">The sequence shown here is derived from an EMBL/GenBank/DDBJ whole genome shotgun (WGS) entry which is preliminary data.</text>
</comment>
<sequence>MYEVADLFDVRSTFAARLDAYMEKEGISKKNLCKDAHISRPTLDKLLNVEITNKANFVKHVTKILNSLNITPSFLMSNRKNPLNRVKEFQNVLRIDTDSLAEDVGVDVETIQNLLSGKEVNQAVLYDVAMVMDTSTNALLGKNFFDAPIQVIDDFMKKTRRYDVSGFWGFLGIKLKSKEAYRWYPISSRIQYKLENQLDQEFAIIQTLSNRLIIFKMSEVEDIILMDEACDPLYEYGWSEELYELMIPPALCEACVEMYEDMDYFPDEEFSPKLKQAINLYLDNRGLSIEELQDELLEVKILFPSGNQLSMGYNTSENLNEILLSLSDMDGSFEFMDRFVTLTDYNEVIHHILLDNIALMELPLQLMDTEMAKFHDEMMAEFEGE</sequence>